<keyword evidence="1" id="KW-0812">Transmembrane</keyword>
<evidence type="ECO:0000313" key="3">
    <source>
        <dbReference type="Proteomes" id="UP001319060"/>
    </source>
</evidence>
<organism evidence="2 3">
    <name type="scientific">Fictibacillus barbaricus</name>
    <dbReference type="NCBI Taxonomy" id="182136"/>
    <lineage>
        <taxon>Bacteria</taxon>
        <taxon>Bacillati</taxon>
        <taxon>Bacillota</taxon>
        <taxon>Bacilli</taxon>
        <taxon>Bacillales</taxon>
        <taxon>Fictibacillaceae</taxon>
        <taxon>Fictibacillus</taxon>
    </lineage>
</organism>
<keyword evidence="3" id="KW-1185">Reference proteome</keyword>
<feature type="transmembrane region" description="Helical" evidence="1">
    <location>
        <begin position="34"/>
        <end position="56"/>
    </location>
</feature>
<gene>
    <name evidence="2" type="ORF">JYA64_05490</name>
</gene>
<dbReference type="EMBL" id="JAFHKS010000042">
    <property type="protein sequence ID" value="MBN3544735.1"/>
    <property type="molecule type" value="Genomic_DNA"/>
</dbReference>
<sequence>MKKKTGIIFVILSFVLWISIPIIPFLSFSGGVKTAIVSGLFIGGEVFFWLGALLAGKDIVKKFIQKYWRKKDKDDNGSCP</sequence>
<accession>A0ABS2Z981</accession>
<comment type="caution">
    <text evidence="2">The sequence shown here is derived from an EMBL/GenBank/DDBJ whole genome shotgun (WGS) entry which is preliminary data.</text>
</comment>
<protein>
    <submittedName>
        <fullName evidence="2">Transporter suffix domain-containing protein</fullName>
    </submittedName>
</protein>
<dbReference type="InterPro" id="IPR047961">
    <property type="entry name" value="Transp_suffix-like"/>
</dbReference>
<dbReference type="NCBIfam" id="NF033684">
    <property type="entry name" value="suffix_2_RND"/>
    <property type="match status" value="1"/>
</dbReference>
<evidence type="ECO:0000313" key="2">
    <source>
        <dbReference type="EMBL" id="MBN3544735.1"/>
    </source>
</evidence>
<reference evidence="2 3" key="1">
    <citation type="submission" date="2021-01" db="EMBL/GenBank/DDBJ databases">
        <title>Genome Sequencing of Type Strains.</title>
        <authorList>
            <person name="Lemaire J.F."/>
            <person name="Inderbitzin P."/>
            <person name="Collins S.B."/>
            <person name="Wespe N."/>
            <person name="Knight-Connoni V."/>
        </authorList>
    </citation>
    <scope>NUCLEOTIDE SEQUENCE [LARGE SCALE GENOMIC DNA]</scope>
    <source>
        <strain evidence="2 3">DSM 14730</strain>
    </source>
</reference>
<evidence type="ECO:0000256" key="1">
    <source>
        <dbReference type="SAM" id="Phobius"/>
    </source>
</evidence>
<dbReference type="Proteomes" id="UP001319060">
    <property type="component" value="Unassembled WGS sequence"/>
</dbReference>
<proteinExistence type="predicted"/>
<name>A0ABS2Z981_9BACL</name>
<dbReference type="RefSeq" id="WP_188403596.1">
    <property type="nucleotide sequence ID" value="NZ_BMCE01000002.1"/>
</dbReference>
<keyword evidence="1" id="KW-1133">Transmembrane helix</keyword>
<keyword evidence="1" id="KW-0472">Membrane</keyword>
<feature type="transmembrane region" description="Helical" evidence="1">
    <location>
        <begin position="7"/>
        <end position="28"/>
    </location>
</feature>